<evidence type="ECO:0000256" key="1">
    <source>
        <dbReference type="SAM" id="MobiDB-lite"/>
    </source>
</evidence>
<proteinExistence type="predicted"/>
<sequence>MLFACTDWETASEGQITQCLELAIRERAPSHVIATLLRCCESTITGSSVRNILRTAIEKHNVDVVERLVGFGETSIDSSDTFDDMLSLAIRSGAPVGLCNELLKIIDGVWQPLVRSFSALTALLLTTKVEEANLRLYTILDALLRNPWTMDPHVDFADNVSAAYATSIEAQWCFRSFVKLRINEFEHLASLDVFSTHKAYGSMLAQVLLQCSDLEAKNLIREHCDEHFGQQLLVYLIGACCLSSEEKGADYITAIKRVLSHEDMQFERDFCPMRFVLMHFPNDRPLQMTEIMRVLAEGRKVKTTRLSAWGEALDRLTNIPVPVRWDLAEILWRDDKDLHGLAVAGSHPWNGSLFTYDLTDVARYGAAVYYGQLFHYTSNAYELQQCIAHVVSKYAIKHGKYLEGAIYLAQIAAALHLREHMSLPSIQVGIAGEILVELLDHHFDINRITSLPALHPSSPGATFEETSNGTVMEQGDRA</sequence>
<keyword evidence="3" id="KW-1185">Reference proteome</keyword>
<dbReference type="Proteomes" id="UP001271007">
    <property type="component" value="Unassembled WGS sequence"/>
</dbReference>
<dbReference type="EMBL" id="JAWDJX010000009">
    <property type="protein sequence ID" value="KAK3055136.1"/>
    <property type="molecule type" value="Genomic_DNA"/>
</dbReference>
<evidence type="ECO:0000313" key="3">
    <source>
        <dbReference type="Proteomes" id="UP001271007"/>
    </source>
</evidence>
<gene>
    <name evidence="2" type="ORF">LTR09_003689</name>
</gene>
<organism evidence="2 3">
    <name type="scientific">Extremus antarcticus</name>
    <dbReference type="NCBI Taxonomy" id="702011"/>
    <lineage>
        <taxon>Eukaryota</taxon>
        <taxon>Fungi</taxon>
        <taxon>Dikarya</taxon>
        <taxon>Ascomycota</taxon>
        <taxon>Pezizomycotina</taxon>
        <taxon>Dothideomycetes</taxon>
        <taxon>Dothideomycetidae</taxon>
        <taxon>Mycosphaerellales</taxon>
        <taxon>Extremaceae</taxon>
        <taxon>Extremus</taxon>
    </lineage>
</organism>
<evidence type="ECO:0000313" key="2">
    <source>
        <dbReference type="EMBL" id="KAK3055136.1"/>
    </source>
</evidence>
<reference evidence="2" key="1">
    <citation type="submission" date="2023-04" db="EMBL/GenBank/DDBJ databases">
        <title>Black Yeasts Isolated from many extreme environments.</title>
        <authorList>
            <person name="Coleine C."/>
            <person name="Stajich J.E."/>
            <person name="Selbmann L."/>
        </authorList>
    </citation>
    <scope>NUCLEOTIDE SEQUENCE</scope>
    <source>
        <strain evidence="2">CCFEE 5312</strain>
    </source>
</reference>
<accession>A0AAJ0GB11</accession>
<name>A0AAJ0GB11_9PEZI</name>
<comment type="caution">
    <text evidence="2">The sequence shown here is derived from an EMBL/GenBank/DDBJ whole genome shotgun (WGS) entry which is preliminary data.</text>
</comment>
<dbReference type="AlphaFoldDB" id="A0AAJ0GB11"/>
<protein>
    <submittedName>
        <fullName evidence="2">Uncharacterized protein</fullName>
    </submittedName>
</protein>
<feature type="region of interest" description="Disordered" evidence="1">
    <location>
        <begin position="456"/>
        <end position="478"/>
    </location>
</feature>